<evidence type="ECO:0000313" key="3">
    <source>
        <dbReference type="Proteomes" id="UP000076128"/>
    </source>
</evidence>
<dbReference type="EMBL" id="CP012661">
    <property type="protein sequence ID" value="AMY68270.1"/>
    <property type="molecule type" value="Genomic_DNA"/>
</dbReference>
<sequence length="284" mass="31532">MISWDDMPDPSRFLDLIRAALPDLHPAERRLGAFLLDFPGEMASYDAQELARLAGVSKATVSRFVRRLGFPSYEQARRAAREEGRTGSRLYLGHAEAEDFTDLSAQIEEERSNLEWTYRRLSVPALDALCARILSSRKVWVLGQRISQNFAGYLGWQLMKLADDVVSIPRAGETLGEHIATMRPEDCVILFALRRRAAGTDAVIDEILQRGSALALISDEGMAVRADVPWHFQCQTGTTGPQFNHSTVLALCHQIMLRTSAAAGPAGRASLRRVEEINERIGAL</sequence>
<dbReference type="PROSITE" id="PS51071">
    <property type="entry name" value="HTH_RPIR"/>
    <property type="match status" value="1"/>
</dbReference>
<dbReference type="InterPro" id="IPR036388">
    <property type="entry name" value="WH-like_DNA-bd_sf"/>
</dbReference>
<dbReference type="Proteomes" id="UP000076128">
    <property type="component" value="Chromosome"/>
</dbReference>
<dbReference type="KEGG" id="daa:AKL17_1011"/>
<dbReference type="GO" id="GO:0097367">
    <property type="term" value="F:carbohydrate derivative binding"/>
    <property type="evidence" value="ECO:0007669"/>
    <property type="project" value="InterPro"/>
</dbReference>
<proteinExistence type="predicted"/>
<dbReference type="Pfam" id="PF01380">
    <property type="entry name" value="SIS"/>
    <property type="match status" value="1"/>
</dbReference>
<dbReference type="GO" id="GO:0003677">
    <property type="term" value="F:DNA binding"/>
    <property type="evidence" value="ECO:0007669"/>
    <property type="project" value="UniProtKB-KW"/>
</dbReference>
<dbReference type="InterPro" id="IPR000281">
    <property type="entry name" value="HTH_RpiR"/>
</dbReference>
<dbReference type="InterPro" id="IPR001347">
    <property type="entry name" value="SIS_dom"/>
</dbReference>
<reference evidence="2 3" key="1">
    <citation type="submission" date="2015-09" db="EMBL/GenBank/DDBJ databases">
        <title>Complete genome sequence of Defluviimonas alba cai42t isolated from an oilfield in Xinjiang.</title>
        <authorList>
            <person name="Geng S."/>
            <person name="Pan X."/>
            <person name="Wu X."/>
        </authorList>
    </citation>
    <scope>NUCLEOTIDE SEQUENCE [LARGE SCALE GENOMIC DNA]</scope>
    <source>
        <strain evidence="3">cai42</strain>
    </source>
</reference>
<dbReference type="GO" id="GO:0003700">
    <property type="term" value="F:DNA-binding transcription factor activity"/>
    <property type="evidence" value="ECO:0007669"/>
    <property type="project" value="InterPro"/>
</dbReference>
<accession>A0A159Z2J3</accession>
<dbReference type="AlphaFoldDB" id="A0A159Z2J3"/>
<gene>
    <name evidence="2" type="ORF">AKL17_1011</name>
</gene>
<organism evidence="2 3">
    <name type="scientific">Frigidibacter mobilis</name>
    <dbReference type="NCBI Taxonomy" id="1335048"/>
    <lineage>
        <taxon>Bacteria</taxon>
        <taxon>Pseudomonadati</taxon>
        <taxon>Pseudomonadota</taxon>
        <taxon>Alphaproteobacteria</taxon>
        <taxon>Rhodobacterales</taxon>
        <taxon>Paracoccaceae</taxon>
        <taxon>Frigidibacter</taxon>
    </lineage>
</organism>
<dbReference type="Gene3D" id="3.40.50.10490">
    <property type="entry name" value="Glucose-6-phosphate isomerase like protein, domain 1"/>
    <property type="match status" value="1"/>
</dbReference>
<dbReference type="InterPro" id="IPR046348">
    <property type="entry name" value="SIS_dom_sf"/>
</dbReference>
<keyword evidence="2" id="KW-0238">DNA-binding</keyword>
<dbReference type="InterPro" id="IPR047640">
    <property type="entry name" value="RpiR-like"/>
</dbReference>
<dbReference type="SUPFAM" id="SSF53697">
    <property type="entry name" value="SIS domain"/>
    <property type="match status" value="1"/>
</dbReference>
<protein>
    <submittedName>
        <fullName evidence="2">Putative DNA-binding protein</fullName>
    </submittedName>
</protein>
<dbReference type="Pfam" id="PF01418">
    <property type="entry name" value="HTH_6"/>
    <property type="match status" value="1"/>
</dbReference>
<evidence type="ECO:0000313" key="2">
    <source>
        <dbReference type="EMBL" id="AMY68270.1"/>
    </source>
</evidence>
<dbReference type="GO" id="GO:1901135">
    <property type="term" value="P:carbohydrate derivative metabolic process"/>
    <property type="evidence" value="ECO:0007669"/>
    <property type="project" value="InterPro"/>
</dbReference>
<keyword evidence="3" id="KW-1185">Reference proteome</keyword>
<dbReference type="PANTHER" id="PTHR30514:SF18">
    <property type="entry name" value="RPIR-FAMILY TRANSCRIPTIONAL REGULATOR"/>
    <property type="match status" value="1"/>
</dbReference>
<evidence type="ECO:0000259" key="1">
    <source>
        <dbReference type="PROSITE" id="PS51071"/>
    </source>
</evidence>
<name>A0A159Z2J3_9RHOB</name>
<dbReference type="PANTHER" id="PTHR30514">
    <property type="entry name" value="GLUCOKINASE"/>
    <property type="match status" value="1"/>
</dbReference>
<feature type="domain" description="HTH rpiR-type" evidence="1">
    <location>
        <begin position="11"/>
        <end position="87"/>
    </location>
</feature>
<dbReference type="InterPro" id="IPR009057">
    <property type="entry name" value="Homeodomain-like_sf"/>
</dbReference>
<dbReference type="Gene3D" id="1.10.10.10">
    <property type="entry name" value="Winged helix-like DNA-binding domain superfamily/Winged helix DNA-binding domain"/>
    <property type="match status" value="1"/>
</dbReference>
<dbReference type="STRING" id="1335048.AKL17_1011"/>
<dbReference type="SUPFAM" id="SSF46689">
    <property type="entry name" value="Homeodomain-like"/>
    <property type="match status" value="1"/>
</dbReference>
<dbReference type="PATRIC" id="fig|1335048.3.peg.1048"/>